<feature type="compositionally biased region" description="Basic and acidic residues" evidence="1">
    <location>
        <begin position="551"/>
        <end position="560"/>
    </location>
</feature>
<feature type="region of interest" description="Disordered" evidence="1">
    <location>
        <begin position="592"/>
        <end position="641"/>
    </location>
</feature>
<feature type="region of interest" description="Disordered" evidence="1">
    <location>
        <begin position="467"/>
        <end position="577"/>
    </location>
</feature>
<feature type="region of interest" description="Disordered" evidence="1">
    <location>
        <begin position="671"/>
        <end position="749"/>
    </location>
</feature>
<feature type="compositionally biased region" description="Polar residues" evidence="1">
    <location>
        <begin position="815"/>
        <end position="828"/>
    </location>
</feature>
<feature type="compositionally biased region" description="Polar residues" evidence="1">
    <location>
        <begin position="944"/>
        <end position="975"/>
    </location>
</feature>
<feature type="compositionally biased region" description="Polar residues" evidence="1">
    <location>
        <begin position="124"/>
        <end position="137"/>
    </location>
</feature>
<feature type="region of interest" description="Disordered" evidence="1">
    <location>
        <begin position="793"/>
        <end position="839"/>
    </location>
</feature>
<feature type="region of interest" description="Disordered" evidence="1">
    <location>
        <begin position="77"/>
        <end position="191"/>
    </location>
</feature>
<feature type="compositionally biased region" description="Basic and acidic residues" evidence="1">
    <location>
        <begin position="1065"/>
        <end position="1118"/>
    </location>
</feature>
<feature type="region of interest" description="Disordered" evidence="1">
    <location>
        <begin position="392"/>
        <end position="420"/>
    </location>
</feature>
<organism evidence="2 3">
    <name type="scientific">Macrophomina phaseolina</name>
    <dbReference type="NCBI Taxonomy" id="35725"/>
    <lineage>
        <taxon>Eukaryota</taxon>
        <taxon>Fungi</taxon>
        <taxon>Dikarya</taxon>
        <taxon>Ascomycota</taxon>
        <taxon>Pezizomycotina</taxon>
        <taxon>Dothideomycetes</taxon>
        <taxon>Dothideomycetes incertae sedis</taxon>
        <taxon>Botryosphaeriales</taxon>
        <taxon>Botryosphaeriaceae</taxon>
        <taxon>Macrophomina</taxon>
    </lineage>
</organism>
<feature type="compositionally biased region" description="Polar residues" evidence="1">
    <location>
        <begin position="1010"/>
        <end position="1030"/>
    </location>
</feature>
<feature type="region of interest" description="Disordered" evidence="1">
    <location>
        <begin position="926"/>
        <end position="1034"/>
    </location>
</feature>
<feature type="compositionally biased region" description="Basic and acidic residues" evidence="1">
    <location>
        <begin position="933"/>
        <end position="943"/>
    </location>
</feature>
<gene>
    <name evidence="2" type="ORF">B0J12DRAFT_778431</name>
</gene>
<proteinExistence type="predicted"/>
<dbReference type="EMBL" id="JAGTJR010000009">
    <property type="protein sequence ID" value="KAH7054593.1"/>
    <property type="molecule type" value="Genomic_DNA"/>
</dbReference>
<feature type="compositionally biased region" description="Polar residues" evidence="1">
    <location>
        <begin position="688"/>
        <end position="715"/>
    </location>
</feature>
<feature type="region of interest" description="Disordered" evidence="1">
    <location>
        <begin position="246"/>
        <end position="279"/>
    </location>
</feature>
<feature type="compositionally biased region" description="Basic and acidic residues" evidence="1">
    <location>
        <begin position="80"/>
        <end position="92"/>
    </location>
</feature>
<feature type="region of interest" description="Disordered" evidence="1">
    <location>
        <begin position="1049"/>
        <end position="1118"/>
    </location>
</feature>
<feature type="compositionally biased region" description="Basic and acidic residues" evidence="1">
    <location>
        <begin position="482"/>
        <end position="504"/>
    </location>
</feature>
<evidence type="ECO:0000313" key="3">
    <source>
        <dbReference type="Proteomes" id="UP000774617"/>
    </source>
</evidence>
<protein>
    <submittedName>
        <fullName evidence="2">Uncharacterized protein</fullName>
    </submittedName>
</protein>
<feature type="compositionally biased region" description="Polar residues" evidence="1">
    <location>
        <begin position="262"/>
        <end position="279"/>
    </location>
</feature>
<keyword evidence="3" id="KW-1185">Reference proteome</keyword>
<accession>A0ABQ8GG18</accession>
<sequence length="1118" mass="122240">MSVRSKVAELLALRDSVSESAVSIEKFADEEAVRVAFFVAHFRPSLCRPWSPDSASQLDRILQLRLLASMFLKNKSPRRQARDDRYEEKFGVRSDLSPTPISRSGNEKPMLTAASTEHVLRPAASNSSLGLRGSTSMPAFRGRLDGGRSSSTTANHLLAAPSSGNVNTGGSTPSNAWKKPSPTPSLKRDKVQKLIKEHGSPPGLRVTAGGRIVPQDMPCLGSPQYPINNGPKTGEWSLRGTPGLAMQRATSQPPYVRRSSDVFPSSNFEPMSRSNSSNTAVNTTIPAYTPGVNSSFMPFFFPGAPFVYPQAPPRPFNAPLPAPNKTNSTARADVAELRKMLEKIHVEQRDLEREMVIRENTLTPEERQTMVEQKVQMVNESDRIRKDIKRIESGESSGGGSSEQQRPVCPPPPGFLAAQSGPHAALSPYMFAAGTNGFMPFVPGSQFPGPYVLPNIMPFSGFTALDGASGTPSGEGVTSASDDVKKAPEEEKNNPEEQELHEPSSKPATHVPRRSHALEIKDPNKALEQKSNRKRSALDPTSPAYTPQKKTKSDASREDSSLVFVPPSPSPIASPRRDAAFAAHFPWLCSDSKEDKRSEAAIKISPEPSDRSSAHRPSASSINTADFFPNNPHEHSSTSFNFGRNVHAHHVTPERAQIAWTSVFQSPDENNNLLRAPQVSPVDGPSLRSDSALSTHASEISSRNGRLHVPQSSSRQRCEDKVSSSGGRPWPKAEAIREHPPASRSTGQLDYKDKSIDFILGFSAGLTGKPIQGSETVDFMQGWAEGLLRAKTSNSAQASAQSDSSVSADRRSTSPRRYSSQHRSSFLNPDSVRSRREEDPPFSIGYMQLTSTAMHRASLATLKAAPVTQETRPVAARFETSDTTKSISSSMDIGPANVPSSYRTVSAETDKTITGRIDAVMITHQAPMTSHSGNERDETRPSDRVSQSPSKLNRVFSGQSMPGQSQQKANRSFNLNCLGDQREQARHTRASYDGTEDEPGENPMADTMNARVSPSKGSAFTDSPSVSTGSPKKLSKAAVKNKFEEVAGNVGGGVKSRKGRKQRKNGHEEADDTVKDPAKMSRDEKKNWRELWKKRFEDIRNEEQREIDRYRMENPPHR</sequence>
<reference evidence="2 3" key="1">
    <citation type="journal article" date="2021" name="Nat. Commun.">
        <title>Genetic determinants of endophytism in the Arabidopsis root mycobiome.</title>
        <authorList>
            <person name="Mesny F."/>
            <person name="Miyauchi S."/>
            <person name="Thiergart T."/>
            <person name="Pickel B."/>
            <person name="Atanasova L."/>
            <person name="Karlsson M."/>
            <person name="Huettel B."/>
            <person name="Barry K.W."/>
            <person name="Haridas S."/>
            <person name="Chen C."/>
            <person name="Bauer D."/>
            <person name="Andreopoulos W."/>
            <person name="Pangilinan J."/>
            <person name="LaButti K."/>
            <person name="Riley R."/>
            <person name="Lipzen A."/>
            <person name="Clum A."/>
            <person name="Drula E."/>
            <person name="Henrissat B."/>
            <person name="Kohler A."/>
            <person name="Grigoriev I.V."/>
            <person name="Martin F.M."/>
            <person name="Hacquard S."/>
        </authorList>
    </citation>
    <scope>NUCLEOTIDE SEQUENCE [LARGE SCALE GENOMIC DNA]</scope>
    <source>
        <strain evidence="2 3">MPI-SDFR-AT-0080</strain>
    </source>
</reference>
<dbReference type="Proteomes" id="UP000774617">
    <property type="component" value="Unassembled WGS sequence"/>
</dbReference>
<feature type="compositionally biased region" description="Polar residues" evidence="1">
    <location>
        <begin position="470"/>
        <end position="481"/>
    </location>
</feature>
<evidence type="ECO:0000256" key="1">
    <source>
        <dbReference type="SAM" id="MobiDB-lite"/>
    </source>
</evidence>
<feature type="compositionally biased region" description="Polar residues" evidence="1">
    <location>
        <begin position="162"/>
        <end position="175"/>
    </location>
</feature>
<feature type="compositionally biased region" description="Basic residues" evidence="1">
    <location>
        <begin position="1055"/>
        <end position="1064"/>
    </location>
</feature>
<comment type="caution">
    <text evidence="2">The sequence shown here is derived from an EMBL/GenBank/DDBJ whole genome shotgun (WGS) entry which is preliminary data.</text>
</comment>
<feature type="compositionally biased region" description="Low complexity" evidence="1">
    <location>
        <begin position="793"/>
        <end position="807"/>
    </location>
</feature>
<name>A0ABQ8GG18_9PEZI</name>
<evidence type="ECO:0000313" key="2">
    <source>
        <dbReference type="EMBL" id="KAH7054593.1"/>
    </source>
</evidence>
<feature type="compositionally biased region" description="Basic and acidic residues" evidence="1">
    <location>
        <begin position="516"/>
        <end position="531"/>
    </location>
</feature>